<dbReference type="InterPro" id="IPR057708">
    <property type="entry name" value="DUF7948"/>
</dbReference>
<protein>
    <submittedName>
        <fullName evidence="5">Por secretion system C-terminal sorting domain-containing protein</fullName>
    </submittedName>
</protein>
<evidence type="ECO:0000259" key="4">
    <source>
        <dbReference type="Pfam" id="PF25778"/>
    </source>
</evidence>
<feature type="domain" description="DUF7948" evidence="4">
    <location>
        <begin position="40"/>
        <end position="254"/>
    </location>
</feature>
<proteinExistence type="predicted"/>
<accession>A0A1G5JR70</accession>
<sequence>MKRTLLFVMACFVSKLSFANHDPAPLNRANDYFVGQKFAFEQNKGQITGADASKVTYFLKSQDMTFFLLKNGIAYQFNKQNRPANSILQSPEQQLKKPAQEQTLTETYRMDMLLLGANPNPTITAEHPVDASMNYLGKNIAGVQKFTRITYHDIYPNIDWVVYIKDGQVEYDFVVRPNGDPNKIRFQGKWVEKMQRNADGTISLDCRLGKVTQHAPLSFQDGKTIASTAVVEGTVLRFDVADYNQSQTLTIDPVVGWATYYGGLGTEVGTSVVVDASNNIYLSGYTNSDTNIAFGGYQNSLASGNYDAFLAKFNASGTLLWATYYGGTGTDKGNAVALDPSGNVYMAGMTSSGTGIASAGAQQGSNAGLDDAFLVKFDPDGNRLWATYFGGEYFDEGYSCAVDNAGNVYMSGFAWSSTGITTAGAHQQATGGATDAFLVKYDSNGVRQWSTYYGGELWETGYCATDPNGNVYLAGFTSSTVNIATPGAHQTVIGWGDDGYLVKFNSDGVRQWGTYYGGSNYDWAYFIDTDSQGNIYLDGHTGSPEAISTPGSFQPVIAGNYDAYLAKFDPDGTRIWGTYYGGLEQERSTGCVIDSNDNIFLIGYANSSTGISSPGAYQQTYGGNQDAFAAKFNSDGERIWGTYIGGDGAEMGNFCTIDAAGNVYFTGYTGSTANISTPDGHQPIFGGSQDAFLLKLTNNGSLATKEVSSTGFEIYPNPTTDILEIASNATITSVTLFDPTGKQLMQLDNPGHRLSLATYPTGVYLMKVAFEDGQTEMRKIVKK</sequence>
<feature type="chain" id="PRO_5011517176" evidence="2">
    <location>
        <begin position="20"/>
        <end position="783"/>
    </location>
</feature>
<dbReference type="Pfam" id="PF18962">
    <property type="entry name" value="Por_Secre_tail"/>
    <property type="match status" value="1"/>
</dbReference>
<evidence type="ECO:0000256" key="2">
    <source>
        <dbReference type="SAM" id="SignalP"/>
    </source>
</evidence>
<name>A0A1G5JR70_9FLAO</name>
<dbReference type="InterPro" id="IPR026444">
    <property type="entry name" value="Secre_tail"/>
</dbReference>
<gene>
    <name evidence="5" type="ORF">SAMN02927903_02829</name>
</gene>
<evidence type="ECO:0000259" key="3">
    <source>
        <dbReference type="Pfam" id="PF18962"/>
    </source>
</evidence>
<keyword evidence="6" id="KW-1185">Reference proteome</keyword>
<dbReference type="OrthoDB" id="1652165at2"/>
<dbReference type="PANTHER" id="PTHR35580:SF1">
    <property type="entry name" value="PHYTASE-LIKE DOMAIN-CONTAINING PROTEIN"/>
    <property type="match status" value="1"/>
</dbReference>
<reference evidence="5 6" key="1">
    <citation type="submission" date="2016-10" db="EMBL/GenBank/DDBJ databases">
        <authorList>
            <person name="de Groot N.N."/>
        </authorList>
    </citation>
    <scope>NUCLEOTIDE SEQUENCE [LARGE SCALE GENOMIC DNA]</scope>
    <source>
        <strain evidence="5 6">CGMCC 1.7031</strain>
    </source>
</reference>
<dbReference type="InterPro" id="IPR011042">
    <property type="entry name" value="6-blade_b-propeller_TolB-like"/>
</dbReference>
<dbReference type="AlphaFoldDB" id="A0A1G5JR70"/>
<dbReference type="Proteomes" id="UP000199354">
    <property type="component" value="Unassembled WGS sequence"/>
</dbReference>
<dbReference type="Gene3D" id="2.120.10.30">
    <property type="entry name" value="TolB, C-terminal domain"/>
    <property type="match status" value="1"/>
</dbReference>
<dbReference type="Pfam" id="PF25778">
    <property type="entry name" value="DUF7948"/>
    <property type="match status" value="1"/>
</dbReference>
<evidence type="ECO:0000313" key="5">
    <source>
        <dbReference type="EMBL" id="SCY90360.1"/>
    </source>
</evidence>
<dbReference type="InterPro" id="IPR010620">
    <property type="entry name" value="SBBP_repeat"/>
</dbReference>
<organism evidence="5 6">
    <name type="scientific">Flavobacterium caeni</name>
    <dbReference type="NCBI Taxonomy" id="490189"/>
    <lineage>
        <taxon>Bacteria</taxon>
        <taxon>Pseudomonadati</taxon>
        <taxon>Bacteroidota</taxon>
        <taxon>Flavobacteriia</taxon>
        <taxon>Flavobacteriales</taxon>
        <taxon>Flavobacteriaceae</taxon>
        <taxon>Flavobacterium</taxon>
    </lineage>
</organism>
<feature type="signal peptide" evidence="2">
    <location>
        <begin position="1"/>
        <end position="19"/>
    </location>
</feature>
<dbReference type="NCBIfam" id="TIGR04183">
    <property type="entry name" value="Por_Secre_tail"/>
    <property type="match status" value="1"/>
</dbReference>
<evidence type="ECO:0000313" key="6">
    <source>
        <dbReference type="Proteomes" id="UP000199354"/>
    </source>
</evidence>
<feature type="domain" description="Secretion system C-terminal sorting" evidence="3">
    <location>
        <begin position="714"/>
        <end position="781"/>
    </location>
</feature>
<dbReference type="PANTHER" id="PTHR35580">
    <property type="entry name" value="CELL SURFACE GLYCOPROTEIN (S-LAYER PROTEIN)-LIKE PROTEIN"/>
    <property type="match status" value="1"/>
</dbReference>
<dbReference type="STRING" id="490189.SAMN02927903_02829"/>
<dbReference type="InterPro" id="IPR052918">
    <property type="entry name" value="Motility_Chemotaxis_Reg"/>
</dbReference>
<dbReference type="EMBL" id="FMVF01000015">
    <property type="protein sequence ID" value="SCY90360.1"/>
    <property type="molecule type" value="Genomic_DNA"/>
</dbReference>
<dbReference type="Pfam" id="PF06739">
    <property type="entry name" value="SBBP"/>
    <property type="match status" value="2"/>
</dbReference>
<evidence type="ECO:0000256" key="1">
    <source>
        <dbReference type="ARBA" id="ARBA00022729"/>
    </source>
</evidence>
<keyword evidence="1 2" id="KW-0732">Signal</keyword>
<dbReference type="SUPFAM" id="SSF101898">
    <property type="entry name" value="NHL repeat"/>
    <property type="match status" value="1"/>
</dbReference>
<dbReference type="SUPFAM" id="SSF63829">
    <property type="entry name" value="Calcium-dependent phosphotriesterase"/>
    <property type="match status" value="1"/>
</dbReference>
<dbReference type="RefSeq" id="WP_091145492.1">
    <property type="nucleotide sequence ID" value="NZ_FMVF01000015.1"/>
</dbReference>